<comment type="caution">
    <text evidence="4">The sequence shown here is derived from an EMBL/GenBank/DDBJ whole genome shotgun (WGS) entry which is preliminary data.</text>
</comment>
<dbReference type="STRING" id="86105.NF27_EY01780"/>
<keyword evidence="2" id="KW-0378">Hydrolase</keyword>
<evidence type="ECO:0000259" key="3">
    <source>
        <dbReference type="PROSITE" id="PS51462"/>
    </source>
</evidence>
<dbReference type="EMBL" id="JSWE01000124">
    <property type="protein sequence ID" value="KIE05082.1"/>
    <property type="molecule type" value="Genomic_DNA"/>
</dbReference>
<feature type="domain" description="Nudix hydrolase" evidence="3">
    <location>
        <begin position="1"/>
        <end position="84"/>
    </location>
</feature>
<dbReference type="Gene3D" id="3.90.79.10">
    <property type="entry name" value="Nucleoside Triphosphate Pyrophosphohydrolase"/>
    <property type="match status" value="1"/>
</dbReference>
<dbReference type="PROSITE" id="PS51462">
    <property type="entry name" value="NUDIX"/>
    <property type="match status" value="1"/>
</dbReference>
<dbReference type="InterPro" id="IPR020084">
    <property type="entry name" value="NUDIX_hydrolase_CS"/>
</dbReference>
<organism evidence="4 5">
    <name type="scientific">Candidatus Jidaibacter acanthamoebae</name>
    <dbReference type="NCBI Taxonomy" id="86105"/>
    <lineage>
        <taxon>Bacteria</taxon>
        <taxon>Pseudomonadati</taxon>
        <taxon>Pseudomonadota</taxon>
        <taxon>Alphaproteobacteria</taxon>
        <taxon>Rickettsiales</taxon>
        <taxon>Candidatus Midichloriaceae</taxon>
        <taxon>Candidatus Jidaibacter</taxon>
    </lineage>
</organism>
<evidence type="ECO:0000256" key="1">
    <source>
        <dbReference type="ARBA" id="ARBA00001946"/>
    </source>
</evidence>
<dbReference type="Proteomes" id="UP000031258">
    <property type="component" value="Unassembled WGS sequence"/>
</dbReference>
<evidence type="ECO:0000313" key="4">
    <source>
        <dbReference type="EMBL" id="KIE05082.1"/>
    </source>
</evidence>
<accession>A0A0C1MSP7</accession>
<gene>
    <name evidence="4" type="ORF">NF27_EY01780</name>
</gene>
<dbReference type="Pfam" id="PF00293">
    <property type="entry name" value="NUDIX"/>
    <property type="match status" value="1"/>
</dbReference>
<evidence type="ECO:0000313" key="5">
    <source>
        <dbReference type="Proteomes" id="UP000031258"/>
    </source>
</evidence>
<sequence length="84" mass="9690">MCPDIIVLRRGGHVDAGEVLLDAAKRELKEELGLESEPEIIAEFIFDDGHPRRIFLYQINLQKKMSLNKDEIESGFFVDREKNC</sequence>
<name>A0A0C1MSP7_9RICK</name>
<evidence type="ECO:0000256" key="2">
    <source>
        <dbReference type="ARBA" id="ARBA00022801"/>
    </source>
</evidence>
<reference evidence="4 5" key="1">
    <citation type="submission" date="2014-11" db="EMBL/GenBank/DDBJ databases">
        <title>A Rickettsiales Symbiont of Amoebae With Ancient Features.</title>
        <authorList>
            <person name="Schulz F."/>
            <person name="Martijn J."/>
            <person name="Wascher F."/>
            <person name="Kostanjsek R."/>
            <person name="Ettema T.J."/>
            <person name="Horn M."/>
        </authorList>
    </citation>
    <scope>NUCLEOTIDE SEQUENCE [LARGE SCALE GENOMIC DNA]</scope>
    <source>
        <strain evidence="4 5">UWC36</strain>
    </source>
</reference>
<dbReference type="PROSITE" id="PS00893">
    <property type="entry name" value="NUDIX_BOX"/>
    <property type="match status" value="1"/>
</dbReference>
<dbReference type="AlphaFoldDB" id="A0A0C1MSP7"/>
<keyword evidence="5" id="KW-1185">Reference proteome</keyword>
<dbReference type="SUPFAM" id="SSF55811">
    <property type="entry name" value="Nudix"/>
    <property type="match status" value="1"/>
</dbReference>
<dbReference type="InterPro" id="IPR015797">
    <property type="entry name" value="NUDIX_hydrolase-like_dom_sf"/>
</dbReference>
<proteinExistence type="predicted"/>
<protein>
    <recommendedName>
        <fullName evidence="3">Nudix hydrolase domain-containing protein</fullName>
    </recommendedName>
</protein>
<comment type="cofactor">
    <cofactor evidence="1">
        <name>Mg(2+)</name>
        <dbReference type="ChEBI" id="CHEBI:18420"/>
    </cofactor>
</comment>
<dbReference type="InterPro" id="IPR000086">
    <property type="entry name" value="NUDIX_hydrolase_dom"/>
</dbReference>
<dbReference type="GO" id="GO:0016787">
    <property type="term" value="F:hydrolase activity"/>
    <property type="evidence" value="ECO:0007669"/>
    <property type="project" value="UniProtKB-KW"/>
</dbReference>